<keyword evidence="1" id="KW-0677">Repeat</keyword>
<feature type="repeat" description="RCC1" evidence="2">
    <location>
        <begin position="391"/>
        <end position="457"/>
    </location>
</feature>
<dbReference type="Gene3D" id="2.130.10.30">
    <property type="entry name" value="Regulator of chromosome condensation 1/beta-lactamase-inhibitor protein II"/>
    <property type="match status" value="2"/>
</dbReference>
<dbReference type="EMBL" id="JAQMWT010000315">
    <property type="protein sequence ID" value="KAJ8605451.1"/>
    <property type="molecule type" value="Genomic_DNA"/>
</dbReference>
<proteinExistence type="predicted"/>
<dbReference type="InterPro" id="IPR000408">
    <property type="entry name" value="Reg_chr_condens"/>
</dbReference>
<evidence type="ECO:0000313" key="4">
    <source>
        <dbReference type="EMBL" id="KAJ8605451.1"/>
    </source>
</evidence>
<reference evidence="4" key="1">
    <citation type="submission" date="2023-01" db="EMBL/GenBank/DDBJ databases">
        <title>Metagenome sequencing of chrysophaentin producing Chrysophaeum taylorii.</title>
        <authorList>
            <person name="Davison J."/>
            <person name="Bewley C."/>
        </authorList>
    </citation>
    <scope>NUCLEOTIDE SEQUENCE</scope>
    <source>
        <strain evidence="4">NIES-1699</strain>
    </source>
</reference>
<dbReference type="PROSITE" id="PS50012">
    <property type="entry name" value="RCC1_3"/>
    <property type="match status" value="5"/>
</dbReference>
<evidence type="ECO:0000259" key="3">
    <source>
        <dbReference type="Pfam" id="PF25390"/>
    </source>
</evidence>
<protein>
    <recommendedName>
        <fullName evidence="3">RCC1-like domain-containing protein</fullName>
    </recommendedName>
</protein>
<dbReference type="AlphaFoldDB" id="A0AAD7UH71"/>
<feature type="repeat" description="RCC1" evidence="2">
    <location>
        <begin position="104"/>
        <end position="158"/>
    </location>
</feature>
<dbReference type="PROSITE" id="PS00626">
    <property type="entry name" value="RCC1_2"/>
    <property type="match status" value="1"/>
</dbReference>
<evidence type="ECO:0000313" key="5">
    <source>
        <dbReference type="Proteomes" id="UP001230188"/>
    </source>
</evidence>
<comment type="caution">
    <text evidence="4">The sequence shown here is derived from an EMBL/GenBank/DDBJ whole genome shotgun (WGS) entry which is preliminary data.</text>
</comment>
<feature type="repeat" description="RCC1" evidence="2">
    <location>
        <begin position="339"/>
        <end position="390"/>
    </location>
</feature>
<keyword evidence="5" id="KW-1185">Reference proteome</keyword>
<dbReference type="InterPro" id="IPR051625">
    <property type="entry name" value="Signaling_Regulatory_Domain"/>
</dbReference>
<dbReference type="InterPro" id="IPR009091">
    <property type="entry name" value="RCC1/BLIP-II"/>
</dbReference>
<evidence type="ECO:0000256" key="2">
    <source>
        <dbReference type="PROSITE-ProRule" id="PRU00235"/>
    </source>
</evidence>
<dbReference type="PRINTS" id="PR00633">
    <property type="entry name" value="RCCNDNSATION"/>
</dbReference>
<feature type="repeat" description="RCC1" evidence="2">
    <location>
        <begin position="159"/>
        <end position="216"/>
    </location>
</feature>
<dbReference type="InterPro" id="IPR058923">
    <property type="entry name" value="RCC1-like_dom"/>
</dbReference>
<evidence type="ECO:0000256" key="1">
    <source>
        <dbReference type="ARBA" id="ARBA00022737"/>
    </source>
</evidence>
<dbReference type="Proteomes" id="UP001230188">
    <property type="component" value="Unassembled WGS sequence"/>
</dbReference>
<organism evidence="4 5">
    <name type="scientific">Chrysophaeum taylorii</name>
    <dbReference type="NCBI Taxonomy" id="2483200"/>
    <lineage>
        <taxon>Eukaryota</taxon>
        <taxon>Sar</taxon>
        <taxon>Stramenopiles</taxon>
        <taxon>Ochrophyta</taxon>
        <taxon>Pelagophyceae</taxon>
        <taxon>Pelagomonadales</taxon>
        <taxon>Pelagomonadaceae</taxon>
        <taxon>Chrysophaeum</taxon>
    </lineage>
</organism>
<gene>
    <name evidence="4" type="ORF">CTAYLR_003298</name>
</gene>
<dbReference type="PANTHER" id="PTHR22872">
    <property type="entry name" value="BTK-BINDING PROTEIN-RELATED"/>
    <property type="match status" value="1"/>
</dbReference>
<dbReference type="Pfam" id="PF25390">
    <property type="entry name" value="WD40_RLD"/>
    <property type="match status" value="1"/>
</dbReference>
<feature type="domain" description="RCC1-like" evidence="3">
    <location>
        <begin position="118"/>
        <end position="455"/>
    </location>
</feature>
<accession>A0AAD7UH71</accession>
<name>A0AAD7UH71_9STRA</name>
<sequence length="505" mass="53507">MSSALEAHEEAVMANVLPMLMAKDLGVLMCASCSLCDGSVAKHVKTKLSHEEFPGTPLSDELFALHVRETSPAWARLSLSEEHGLVVDEGFRARSWGGRSWLRGFVMRIGESCLSQREKLGHGDRADVVVPRTISALASERVLCVSAGPSHSLVVTASGSLFSFGLCHRGGGNLGHPAGSSPDWMCSVPRRVEALRGERVARAFAGVTHSAALGHDGRLWTWGTNTYGKLGLGLTPELINNAASNAQVLVPTLAALKKKEDKIEDVEVAGGSTMAITTNGKLLAAGKFAVDGPETATFVRAFPELDGLSMVQVCSTARMQYSYHPRHAHGHTLAVDSDGRLYSWGNGDMGALGHGGLEDEPRPRQVAALAGTKIVQAAVARHVSFALTDEGKVWSWGTGALGHGELETAETIPRQHNYFIRGGFQQSLLPAEIPSLRGVSVTCVACGGEGCGSWGDDYVMGTSAGALLDSRGALWRWGRGDAAGSPINRWTNPAAVTALYPARVN</sequence>
<dbReference type="SUPFAM" id="SSF50985">
    <property type="entry name" value="RCC1/BLIP-II"/>
    <property type="match status" value="2"/>
</dbReference>
<feature type="repeat" description="RCC1" evidence="2">
    <location>
        <begin position="217"/>
        <end position="279"/>
    </location>
</feature>